<name>G4ZST6_PHYSP</name>
<keyword evidence="2" id="KW-1185">Reference proteome</keyword>
<sequence>MRTNIIYFENTDRLVLCFAVTSSTKSLYTTAYDAFANFCKRVPKTSRLL</sequence>
<dbReference type="EMBL" id="JH159156">
    <property type="protein sequence ID" value="EGZ12807.1"/>
    <property type="molecule type" value="Genomic_DNA"/>
</dbReference>
<proteinExistence type="predicted"/>
<evidence type="ECO:0000313" key="2">
    <source>
        <dbReference type="Proteomes" id="UP000002640"/>
    </source>
</evidence>
<accession>G4ZST6</accession>
<dbReference type="GeneID" id="20640375"/>
<dbReference type="Proteomes" id="UP000002640">
    <property type="component" value="Unassembled WGS sequence"/>
</dbReference>
<dbReference type="AlphaFoldDB" id="G4ZST6"/>
<evidence type="ECO:0000313" key="1">
    <source>
        <dbReference type="EMBL" id="EGZ12807.1"/>
    </source>
</evidence>
<dbReference type="RefSeq" id="XP_009530236.1">
    <property type="nucleotide sequence ID" value="XM_009531941.1"/>
</dbReference>
<dbReference type="KEGG" id="psoj:PHYSODRAFT_286495"/>
<reference evidence="1 2" key="1">
    <citation type="journal article" date="2006" name="Science">
        <title>Phytophthora genome sequences uncover evolutionary origins and mechanisms of pathogenesis.</title>
        <authorList>
            <person name="Tyler B.M."/>
            <person name="Tripathy S."/>
            <person name="Zhang X."/>
            <person name="Dehal P."/>
            <person name="Jiang R.H."/>
            <person name="Aerts A."/>
            <person name="Arredondo F.D."/>
            <person name="Baxter L."/>
            <person name="Bensasson D."/>
            <person name="Beynon J.L."/>
            <person name="Chapman J."/>
            <person name="Damasceno C.M."/>
            <person name="Dorrance A.E."/>
            <person name="Dou D."/>
            <person name="Dickerman A.W."/>
            <person name="Dubchak I.L."/>
            <person name="Garbelotto M."/>
            <person name="Gijzen M."/>
            <person name="Gordon S.G."/>
            <person name="Govers F."/>
            <person name="Grunwald N.J."/>
            <person name="Huang W."/>
            <person name="Ivors K.L."/>
            <person name="Jones R.W."/>
            <person name="Kamoun S."/>
            <person name="Krampis K."/>
            <person name="Lamour K.H."/>
            <person name="Lee M.K."/>
            <person name="McDonald W.H."/>
            <person name="Medina M."/>
            <person name="Meijer H.J."/>
            <person name="Nordberg E.K."/>
            <person name="Maclean D.J."/>
            <person name="Ospina-Giraldo M.D."/>
            <person name="Morris P.F."/>
            <person name="Phuntumart V."/>
            <person name="Putnam N.H."/>
            <person name="Rash S."/>
            <person name="Rose J.K."/>
            <person name="Sakihama Y."/>
            <person name="Salamov A.A."/>
            <person name="Savidor A."/>
            <person name="Scheuring C.F."/>
            <person name="Smith B.M."/>
            <person name="Sobral B.W."/>
            <person name="Terry A."/>
            <person name="Torto-Alalibo T.A."/>
            <person name="Win J."/>
            <person name="Xu Z."/>
            <person name="Zhang H."/>
            <person name="Grigoriev I.V."/>
            <person name="Rokhsar D.S."/>
            <person name="Boore J.L."/>
        </authorList>
    </citation>
    <scope>NUCLEOTIDE SEQUENCE [LARGE SCALE GENOMIC DNA]</scope>
    <source>
        <strain evidence="1 2">P6497</strain>
    </source>
</reference>
<gene>
    <name evidence="1" type="ORF">PHYSODRAFT_286495</name>
</gene>
<dbReference type="InParanoid" id="G4ZST6"/>
<organism evidence="1 2">
    <name type="scientific">Phytophthora sojae (strain P6497)</name>
    <name type="common">Soybean stem and root rot agent</name>
    <name type="synonym">Phytophthora megasperma f. sp. glycines</name>
    <dbReference type="NCBI Taxonomy" id="1094619"/>
    <lineage>
        <taxon>Eukaryota</taxon>
        <taxon>Sar</taxon>
        <taxon>Stramenopiles</taxon>
        <taxon>Oomycota</taxon>
        <taxon>Peronosporomycetes</taxon>
        <taxon>Peronosporales</taxon>
        <taxon>Peronosporaceae</taxon>
        <taxon>Phytophthora</taxon>
    </lineage>
</organism>
<protein>
    <submittedName>
        <fullName evidence="1">Uncharacterized protein</fullName>
    </submittedName>
</protein>